<reference evidence="1 2" key="1">
    <citation type="journal article" date="2019" name="Microorganisms">
        <title>Systematic Affiliation and Genome Analysis of Subtercola vilae DB165(T) with Particular Emphasis on Cold Adaptation of an Isolate from a High-Altitude Cold Volcano Lake.</title>
        <authorList>
            <person name="Villalobos A.S."/>
            <person name="Wiese J."/>
            <person name="Imhoff J.F."/>
            <person name="Dorador C."/>
            <person name="Keller A."/>
            <person name="Hentschel U."/>
        </authorList>
    </citation>
    <scope>NUCLEOTIDE SEQUENCE [LARGE SCALE GENOMIC DNA]</scope>
    <source>
        <strain evidence="1 2">DB165</strain>
    </source>
</reference>
<organism evidence="1 2">
    <name type="scientific">Subtercola vilae</name>
    <dbReference type="NCBI Taxonomy" id="2056433"/>
    <lineage>
        <taxon>Bacteria</taxon>
        <taxon>Bacillati</taxon>
        <taxon>Actinomycetota</taxon>
        <taxon>Actinomycetes</taxon>
        <taxon>Micrococcales</taxon>
        <taxon>Microbacteriaceae</taxon>
        <taxon>Subtercola</taxon>
    </lineage>
</organism>
<dbReference type="Proteomes" id="UP000306192">
    <property type="component" value="Unassembled WGS sequence"/>
</dbReference>
<proteinExistence type="predicted"/>
<evidence type="ECO:0000313" key="2">
    <source>
        <dbReference type="Proteomes" id="UP000306192"/>
    </source>
</evidence>
<gene>
    <name evidence="1" type="ORF">D4765_14415</name>
</gene>
<dbReference type="OrthoDB" id="5073742at2"/>
<accession>A0A4T2BPP4</accession>
<name>A0A4T2BPP4_9MICO</name>
<evidence type="ECO:0000313" key="1">
    <source>
        <dbReference type="EMBL" id="TIH33673.1"/>
    </source>
</evidence>
<comment type="caution">
    <text evidence="1">The sequence shown here is derived from an EMBL/GenBank/DDBJ whole genome shotgun (WGS) entry which is preliminary data.</text>
</comment>
<dbReference type="RefSeq" id="WP_136642995.1">
    <property type="nucleotide sequence ID" value="NZ_QYRT01000033.1"/>
</dbReference>
<dbReference type="AlphaFoldDB" id="A0A4T2BPP4"/>
<sequence>MDDITQILQLLSKKSLVTVFAGTLVSIDSSGCYVDCGGGRTPARTVGSYLPEINEPVWVFYVDGQPYVFGSAVPKPGQGQVVSVAANLVTLSTSFGNVTVPFMRGITPTVGDMWKLLWQGGGFAVAPMSTSPLPPVAPPAPGGGVSNHVDTFRARGDSGSYSSSYGGWNQAQIISADHWQGLWTFGSSVSDTVPASAAISLVELYISVQTVNVTANSNISLHAYQTRPGGAPSYGASVSLPLTPGWLVLPNSFGDSLKSGGGFAGVGLNHGGQTYLSSITQDGQSGALRITSSY</sequence>
<dbReference type="EMBL" id="QYRT01000033">
    <property type="protein sequence ID" value="TIH33673.1"/>
    <property type="molecule type" value="Genomic_DNA"/>
</dbReference>
<keyword evidence="2" id="KW-1185">Reference proteome</keyword>
<protein>
    <submittedName>
        <fullName evidence="1">Uncharacterized protein</fullName>
    </submittedName>
</protein>